<organism evidence="1">
    <name type="scientific">Nostoc commune DRH1</name>
    <dbReference type="NCBI Taxonomy" id="346667"/>
    <lineage>
        <taxon>Bacteria</taxon>
        <taxon>Bacillati</taxon>
        <taxon>Cyanobacteriota</taxon>
        <taxon>Cyanophyceae</taxon>
        <taxon>Nostocales</taxon>
        <taxon>Nostocaceae</taxon>
        <taxon>Nostoc</taxon>
    </lineage>
</organism>
<gene>
    <name evidence="1" type="primary">wspA</name>
</gene>
<dbReference type="AlphaFoldDB" id="Q3I1P7"/>
<reference evidence="1" key="1">
    <citation type="journal article" date="2005" name="J. Biol. Chem.">
        <title>UV irradiation and desiccation modulate the three-dimensional extracellular matrix of Nostoc commune (Cyanobacteria).</title>
        <authorList>
            <person name="Wright D.J."/>
            <person name="Smith S.C."/>
            <person name="Joardar V."/>
            <person name="Scherer S."/>
            <person name="Jervis J."/>
            <person name="Warren A."/>
            <person name="Helm R.F."/>
            <person name="Potts M."/>
        </authorList>
    </citation>
    <scope>NUCLEOTIDE SEQUENCE</scope>
    <source>
        <strain evidence="1">DRH1</strain>
    </source>
</reference>
<dbReference type="EMBL" id="DQ155425">
    <property type="protein sequence ID" value="ABA54841.1"/>
    <property type="molecule type" value="Genomic_DNA"/>
</dbReference>
<name>Q3I1P7_NOSCO</name>
<protein>
    <submittedName>
        <fullName evidence="1">Water stress protein</fullName>
    </submittedName>
</protein>
<evidence type="ECO:0000313" key="1">
    <source>
        <dbReference type="EMBL" id="ABA54841.1"/>
    </source>
</evidence>
<accession>Q3I1P7</accession>
<proteinExistence type="predicted"/>
<sequence>MSLKTFSQIAICTFGMLHIWNVPKNLTGFNKEKILMALYGYTIGEDRDQNPNNGKQLDVYRFLIPSAPTTSPITPTLVGTVNIAGTVTNADLEGLATNPATNRVSAVNEARATDLPNDPGPVIVVNNVDQPFAPAQVSPTRTPSNLVRFGFESGAGFSGQQNALYNISGNKTANLGGEQVGSSLYKITTANPGTISLVDAFGAPTTAAQIQGTQPTNPGKFADGLAIDNLNPGNTRAFASDFRTSDGNGNNLYKVDLLTGELSAPIALRNSSGQPLNVNADSDLSFTNSGSQRLIGWLETGAVYEITGYQDELTASGLGLGSATGTNGAGFATATLIGNVTLPNALASQPVQYEGFAIVNE</sequence>